<accession>A0AAU9WHC7</accession>
<organism evidence="1 2">
    <name type="scientific">Pocillopora meandrina</name>
    <dbReference type="NCBI Taxonomy" id="46732"/>
    <lineage>
        <taxon>Eukaryota</taxon>
        <taxon>Metazoa</taxon>
        <taxon>Cnidaria</taxon>
        <taxon>Anthozoa</taxon>
        <taxon>Hexacorallia</taxon>
        <taxon>Scleractinia</taxon>
        <taxon>Astrocoeniina</taxon>
        <taxon>Pocilloporidae</taxon>
        <taxon>Pocillopora</taxon>
    </lineage>
</organism>
<sequence length="100" mass="11850">MLKKRQELEEQKFRLKQEELRLDLEAEIAKTAAKEQALAAIDGTALTRFSIYLASCRNAMKGSQYSSKFDQPDKIQRLVLKLPYNMRERWRWLVDDIMEL</sequence>
<protein>
    <submittedName>
        <fullName evidence="1">Uncharacterized protein</fullName>
    </submittedName>
</protein>
<comment type="caution">
    <text evidence="1">The sequence shown here is derived from an EMBL/GenBank/DDBJ whole genome shotgun (WGS) entry which is preliminary data.</text>
</comment>
<evidence type="ECO:0000313" key="2">
    <source>
        <dbReference type="Proteomes" id="UP001159428"/>
    </source>
</evidence>
<dbReference type="Proteomes" id="UP001159428">
    <property type="component" value="Unassembled WGS sequence"/>
</dbReference>
<reference evidence="1 2" key="1">
    <citation type="submission" date="2022-05" db="EMBL/GenBank/DDBJ databases">
        <authorList>
            <consortium name="Genoscope - CEA"/>
            <person name="William W."/>
        </authorList>
    </citation>
    <scope>NUCLEOTIDE SEQUENCE [LARGE SCALE GENOMIC DNA]</scope>
</reference>
<evidence type="ECO:0000313" key="1">
    <source>
        <dbReference type="EMBL" id="CAH3115016.1"/>
    </source>
</evidence>
<proteinExistence type="predicted"/>
<name>A0AAU9WHC7_9CNID</name>
<keyword evidence="2" id="KW-1185">Reference proteome</keyword>
<dbReference type="EMBL" id="CALNXJ010000014">
    <property type="protein sequence ID" value="CAH3115016.1"/>
    <property type="molecule type" value="Genomic_DNA"/>
</dbReference>
<dbReference type="AlphaFoldDB" id="A0AAU9WHC7"/>
<gene>
    <name evidence="1" type="ORF">PMEA_00005806</name>
</gene>